<accession>A0A9Q3UPJ8</accession>
<protein>
    <submittedName>
        <fullName evidence="2">Type I toxin-antitoxin system SymE family toxin</fullName>
    </submittedName>
</protein>
<dbReference type="EMBL" id="JAJGNA010000033">
    <property type="protein sequence ID" value="MCC4310270.1"/>
    <property type="molecule type" value="Genomic_DNA"/>
</dbReference>
<keyword evidence="3" id="KW-1185">Reference proteome</keyword>
<dbReference type="GO" id="GO:0016070">
    <property type="term" value="P:RNA metabolic process"/>
    <property type="evidence" value="ECO:0007669"/>
    <property type="project" value="InterPro"/>
</dbReference>
<organism evidence="2 3">
    <name type="scientific">Alloalcanivorax marinus</name>
    <dbReference type="NCBI Taxonomy" id="1177169"/>
    <lineage>
        <taxon>Bacteria</taxon>
        <taxon>Pseudomonadati</taxon>
        <taxon>Pseudomonadota</taxon>
        <taxon>Gammaproteobacteria</taxon>
        <taxon>Oceanospirillales</taxon>
        <taxon>Alcanivoracaceae</taxon>
        <taxon>Alloalcanivorax</taxon>
    </lineage>
</organism>
<comment type="caution">
    <text evidence="2">The sequence shown here is derived from an EMBL/GenBank/DDBJ whole genome shotgun (WGS) entry which is preliminary data.</text>
</comment>
<dbReference type="AlphaFoldDB" id="A0A9Q3UPJ8"/>
<feature type="domain" description="Toxin SymE-like" evidence="1">
    <location>
        <begin position="13"/>
        <end position="59"/>
    </location>
</feature>
<reference evidence="2" key="1">
    <citation type="submission" date="2021-10" db="EMBL/GenBank/DDBJ databases">
        <title>The diversity and Nitrogen Metabolism of Culturable Nitrate-Utilizing Bacteria Within the Oxygen Minimum Zone of the Changjiang (Yangtze River)Estuary.</title>
        <authorList>
            <person name="Zhang D."/>
            <person name="Zheng J."/>
            <person name="Liu S."/>
            <person name="He W."/>
        </authorList>
    </citation>
    <scope>NUCLEOTIDE SEQUENCE</scope>
    <source>
        <strain evidence="2">FXH-223</strain>
    </source>
</reference>
<dbReference type="Proteomes" id="UP001108027">
    <property type="component" value="Unassembled WGS sequence"/>
</dbReference>
<dbReference type="InterPro" id="IPR014944">
    <property type="entry name" value="Toxin_SymE-like"/>
</dbReference>
<name>A0A9Q3UPJ8_9GAMM</name>
<sequence length="66" mass="7482">MKYRTLKVRKGHRDYTLKSQPYSGNPITPFLLLKGTWLEQAGFTIDTPVSVSVEDGRLSIVRDGSR</sequence>
<dbReference type="GO" id="GO:0005737">
    <property type="term" value="C:cytoplasm"/>
    <property type="evidence" value="ECO:0007669"/>
    <property type="project" value="InterPro"/>
</dbReference>
<dbReference type="Pfam" id="PF08845">
    <property type="entry name" value="SymE_toxin"/>
    <property type="match status" value="1"/>
</dbReference>
<evidence type="ECO:0000313" key="2">
    <source>
        <dbReference type="EMBL" id="MCC4310270.1"/>
    </source>
</evidence>
<dbReference type="RefSeq" id="WP_228234916.1">
    <property type="nucleotide sequence ID" value="NZ_ARXL01000200.1"/>
</dbReference>
<evidence type="ECO:0000259" key="1">
    <source>
        <dbReference type="Pfam" id="PF08845"/>
    </source>
</evidence>
<dbReference type="GO" id="GO:0003723">
    <property type="term" value="F:RNA binding"/>
    <property type="evidence" value="ECO:0007669"/>
    <property type="project" value="InterPro"/>
</dbReference>
<gene>
    <name evidence="2" type="ORF">LL252_16995</name>
</gene>
<dbReference type="GO" id="GO:0016788">
    <property type="term" value="F:hydrolase activity, acting on ester bonds"/>
    <property type="evidence" value="ECO:0007669"/>
    <property type="project" value="InterPro"/>
</dbReference>
<evidence type="ECO:0000313" key="3">
    <source>
        <dbReference type="Proteomes" id="UP001108027"/>
    </source>
</evidence>
<proteinExistence type="predicted"/>